<dbReference type="Gene3D" id="3.40.50.620">
    <property type="entry name" value="HUPs"/>
    <property type="match status" value="1"/>
</dbReference>
<feature type="binding site" evidence="6">
    <location>
        <position position="213"/>
    </location>
    <ligand>
        <name>FAD</name>
        <dbReference type="ChEBI" id="CHEBI:57692"/>
    </ligand>
</feature>
<dbReference type="InterPro" id="IPR006050">
    <property type="entry name" value="DNA_photolyase_N"/>
</dbReference>
<evidence type="ECO:0000256" key="1">
    <source>
        <dbReference type="ARBA" id="ARBA00001932"/>
    </source>
</evidence>
<dbReference type="Gene3D" id="1.25.40.80">
    <property type="match status" value="1"/>
</dbReference>
<dbReference type="Pfam" id="PF00875">
    <property type="entry name" value="DNA_photolyase"/>
    <property type="match status" value="1"/>
</dbReference>
<dbReference type="GO" id="GO:0006139">
    <property type="term" value="P:nucleobase-containing compound metabolic process"/>
    <property type="evidence" value="ECO:0007669"/>
    <property type="project" value="UniProtKB-ARBA"/>
</dbReference>
<dbReference type="InterPro" id="IPR014729">
    <property type="entry name" value="Rossmann-like_a/b/a_fold"/>
</dbReference>
<dbReference type="SUPFAM" id="SSF52425">
    <property type="entry name" value="Cryptochrome/photolyase, N-terminal domain"/>
    <property type="match status" value="1"/>
</dbReference>
<dbReference type="InterPro" id="IPR005101">
    <property type="entry name" value="Cryptochr/Photolyase_FAD-bd"/>
</dbReference>
<dbReference type="InterPro" id="IPR018394">
    <property type="entry name" value="DNA_photolyase_1_CS_C"/>
</dbReference>
<comment type="cofactor">
    <cofactor evidence="6">
        <name>FAD</name>
        <dbReference type="ChEBI" id="CHEBI:57692"/>
    </cofactor>
    <text evidence="6">Binds 1 FAD per subunit.</text>
</comment>
<dbReference type="InterPro" id="IPR002081">
    <property type="entry name" value="Cryptochrome/DNA_photolyase_1"/>
</dbReference>
<keyword evidence="3 6" id="KW-0285">Flavoprotein</keyword>
<dbReference type="GO" id="GO:0003677">
    <property type="term" value="F:DNA binding"/>
    <property type="evidence" value="ECO:0007669"/>
    <property type="project" value="TreeGrafter"/>
</dbReference>
<dbReference type="InterPro" id="IPR036155">
    <property type="entry name" value="Crypto/Photolyase_N_sf"/>
</dbReference>
<evidence type="ECO:0000259" key="8">
    <source>
        <dbReference type="PROSITE" id="PS51645"/>
    </source>
</evidence>
<dbReference type="PRINTS" id="PR00147">
    <property type="entry name" value="DNAPHOTLYASE"/>
</dbReference>
<sequence>MQTINVVWLKRDLRLTDHQPLTQALSTKHPTVLLYIVEPLLLNNPHYSERHWRFVWQSLQDMDETLKAYGHRITVLFDDALACFQSIQAQYQINAVFSHQEIGLNCTFERDRQVAAWLYEQNIDWFEFEHGAVIRGAINRQGWDKHWDSVMRASISPIELQTDLLHSLDAEALGCSFSPPSSWLSKCKGMQTGGSRLAWKTLEDFFHRRGRDYYRSISSPTASRTACTRLSPYLAWGNISLREVYQYLLKHWQVAGFRRSLVALSSRLHWHCHFIQKFESEYDMEFYCVNRAYEPLIKQSSTFDEEKLAAWKSGHTGVPLIDACMRCLHHTGYINFRMRAMLVSFLTHHMNMNWRVGVTHLAQLFLDFEPGIHYPQFQMQAGVTGTNTIRIYNPIKQAQEHDPDGTFIYKWVPELQMVPPPLLFEPWTMTQMEAVMYQLQPDSRYLAPIITPDKAAKAARERLWAWRKRADVKQEGRRILARHVRPSKESRTR</sequence>
<dbReference type="GO" id="GO:0009416">
    <property type="term" value="P:response to light stimulus"/>
    <property type="evidence" value="ECO:0007669"/>
    <property type="project" value="TreeGrafter"/>
</dbReference>
<dbReference type="GO" id="GO:0071949">
    <property type="term" value="F:FAD binding"/>
    <property type="evidence" value="ECO:0007669"/>
    <property type="project" value="TreeGrafter"/>
</dbReference>
<proteinExistence type="inferred from homology"/>
<dbReference type="PANTHER" id="PTHR11455">
    <property type="entry name" value="CRYPTOCHROME"/>
    <property type="match status" value="1"/>
</dbReference>
<evidence type="ECO:0000256" key="7">
    <source>
        <dbReference type="RuleBase" id="RU004182"/>
    </source>
</evidence>
<keyword evidence="5 7" id="KW-0157">Chromophore</keyword>
<gene>
    <name evidence="9" type="primary">cry2</name>
    <name evidence="9" type="ORF">K05K4_34010</name>
</gene>
<name>A0A1W6W003_VIBAL</name>
<evidence type="ECO:0000256" key="6">
    <source>
        <dbReference type="PIRSR" id="PIRSR602081-1"/>
    </source>
</evidence>
<feature type="domain" description="Photolyase/cryptochrome alpha/beta" evidence="8">
    <location>
        <begin position="3"/>
        <end position="133"/>
    </location>
</feature>
<dbReference type="GO" id="GO:0006950">
    <property type="term" value="P:response to stress"/>
    <property type="evidence" value="ECO:0007669"/>
    <property type="project" value="UniProtKB-ARBA"/>
</dbReference>
<dbReference type="SUPFAM" id="SSF48173">
    <property type="entry name" value="Cryptochrome/photolyase FAD-binding domain"/>
    <property type="match status" value="1"/>
</dbReference>
<evidence type="ECO:0000256" key="2">
    <source>
        <dbReference type="ARBA" id="ARBA00005862"/>
    </source>
</evidence>
<accession>A0A1W6W003</accession>
<dbReference type="GO" id="GO:0003904">
    <property type="term" value="F:deoxyribodipyrimidine photo-lyase activity"/>
    <property type="evidence" value="ECO:0007669"/>
    <property type="project" value="TreeGrafter"/>
</dbReference>
<dbReference type="AlphaFoldDB" id="A0A1W6W003"/>
<comment type="cofactor">
    <cofactor evidence="1">
        <name>(6R)-5,10-methylene-5,6,7,8-tetrahydrofolate</name>
        <dbReference type="ChEBI" id="CHEBI:15636"/>
    </cofactor>
</comment>
<dbReference type="PROSITE" id="PS51645">
    <property type="entry name" value="PHR_CRY_ALPHA_BETA"/>
    <property type="match status" value="1"/>
</dbReference>
<comment type="similarity">
    <text evidence="2">Belongs to the DNA photolyase class-1 family.</text>
</comment>
<comment type="similarity">
    <text evidence="7">Belongs to the DNA photolyase family.</text>
</comment>
<dbReference type="Gene3D" id="1.10.579.10">
    <property type="entry name" value="DNA Cyclobutane Dipyrimidine Photolyase, subunit A, domain 3"/>
    <property type="match status" value="1"/>
</dbReference>
<evidence type="ECO:0000256" key="3">
    <source>
        <dbReference type="ARBA" id="ARBA00022630"/>
    </source>
</evidence>
<dbReference type="Pfam" id="PF03441">
    <property type="entry name" value="FAD_binding_7"/>
    <property type="match status" value="1"/>
</dbReference>
<dbReference type="PANTHER" id="PTHR11455:SF9">
    <property type="entry name" value="CRYPTOCHROME CIRCADIAN CLOCK 5 ISOFORM X1"/>
    <property type="match status" value="1"/>
</dbReference>
<evidence type="ECO:0000256" key="4">
    <source>
        <dbReference type="ARBA" id="ARBA00022827"/>
    </source>
</evidence>
<evidence type="ECO:0000256" key="5">
    <source>
        <dbReference type="ARBA" id="ARBA00022991"/>
    </source>
</evidence>
<dbReference type="PROSITE" id="PS00394">
    <property type="entry name" value="DNA_PHOTOLYASES_1_1"/>
    <property type="match status" value="1"/>
</dbReference>
<dbReference type="RefSeq" id="WP_054728818.1">
    <property type="nucleotide sequence ID" value="NZ_CP017890.1"/>
</dbReference>
<organism evidence="9">
    <name type="scientific">Vibrio alginolyticus</name>
    <dbReference type="NCBI Taxonomy" id="663"/>
    <lineage>
        <taxon>Bacteria</taxon>
        <taxon>Pseudomonadati</taxon>
        <taxon>Pseudomonadota</taxon>
        <taxon>Gammaproteobacteria</taxon>
        <taxon>Vibrionales</taxon>
        <taxon>Vibrionaceae</taxon>
        <taxon>Vibrio</taxon>
    </lineage>
</organism>
<reference evidence="9" key="1">
    <citation type="submission" date="2016-10" db="EMBL/GenBank/DDBJ databases">
        <title>The High Quality Genome of Vibrio alginolyticus K01M1.</title>
        <authorList>
            <person name="Wendling C."/>
            <person name="Chibani C.M."/>
            <person name="Hertel R."/>
            <person name="Sproer C."/>
            <person name="Bunk B."/>
            <person name="Overmann J."/>
            <person name="Roth O."/>
            <person name="Liesegang H."/>
        </authorList>
    </citation>
    <scope>NUCLEOTIDE SEQUENCE</scope>
    <source>
        <strain evidence="9">K05K4</strain>
    </source>
</reference>
<keyword evidence="4 6" id="KW-0274">FAD</keyword>
<dbReference type="EMBL" id="CP017903">
    <property type="protein sequence ID" value="ARP20130.1"/>
    <property type="molecule type" value="Genomic_DNA"/>
</dbReference>
<evidence type="ECO:0000313" key="9">
    <source>
        <dbReference type="EMBL" id="ARP20130.1"/>
    </source>
</evidence>
<dbReference type="InterPro" id="IPR036134">
    <property type="entry name" value="Crypto/Photolyase_FAD-like_sf"/>
</dbReference>
<protein>
    <submittedName>
        <fullName evidence="9">Cryptochrome-like protein cry2</fullName>
    </submittedName>
</protein>